<dbReference type="AlphaFoldDB" id="A0AA41VWT6"/>
<sequence length="76" mass="8563">TRGKTSLAEMSKRRKYGDSKPVLAVTPNKNVVGLKSTEFSLAIGMWVSQRENIPLNIKLFKEAPTEYVDRVVQLAR</sequence>
<dbReference type="EMBL" id="JAJJMA010307506">
    <property type="protein sequence ID" value="MCL7048700.1"/>
    <property type="molecule type" value="Genomic_DNA"/>
</dbReference>
<dbReference type="Proteomes" id="UP001177140">
    <property type="component" value="Unassembled WGS sequence"/>
</dbReference>
<accession>A0AA41VWT6</accession>
<feature type="non-terminal residue" evidence="1">
    <location>
        <position position="76"/>
    </location>
</feature>
<reference evidence="1" key="1">
    <citation type="submission" date="2022-03" db="EMBL/GenBank/DDBJ databases">
        <title>A functionally conserved STORR gene fusion in Papaver species that diverged 16.8 million years ago.</title>
        <authorList>
            <person name="Catania T."/>
        </authorList>
    </citation>
    <scope>NUCLEOTIDE SEQUENCE</scope>
    <source>
        <strain evidence="1">S-191538</strain>
    </source>
</reference>
<evidence type="ECO:0000313" key="2">
    <source>
        <dbReference type="Proteomes" id="UP001177140"/>
    </source>
</evidence>
<protein>
    <submittedName>
        <fullName evidence="1">Uncharacterized protein</fullName>
    </submittedName>
</protein>
<feature type="non-terminal residue" evidence="1">
    <location>
        <position position="1"/>
    </location>
</feature>
<evidence type="ECO:0000313" key="1">
    <source>
        <dbReference type="EMBL" id="MCL7048700.1"/>
    </source>
</evidence>
<organism evidence="1 2">
    <name type="scientific">Papaver nudicaule</name>
    <name type="common">Iceland poppy</name>
    <dbReference type="NCBI Taxonomy" id="74823"/>
    <lineage>
        <taxon>Eukaryota</taxon>
        <taxon>Viridiplantae</taxon>
        <taxon>Streptophyta</taxon>
        <taxon>Embryophyta</taxon>
        <taxon>Tracheophyta</taxon>
        <taxon>Spermatophyta</taxon>
        <taxon>Magnoliopsida</taxon>
        <taxon>Ranunculales</taxon>
        <taxon>Papaveraceae</taxon>
        <taxon>Papaveroideae</taxon>
        <taxon>Papaver</taxon>
    </lineage>
</organism>
<proteinExistence type="predicted"/>
<gene>
    <name evidence="1" type="ORF">MKW94_004034</name>
</gene>
<name>A0AA41VWT6_PAPNU</name>
<comment type="caution">
    <text evidence="1">The sequence shown here is derived from an EMBL/GenBank/DDBJ whole genome shotgun (WGS) entry which is preliminary data.</text>
</comment>
<keyword evidence="2" id="KW-1185">Reference proteome</keyword>